<dbReference type="eggNOG" id="ENOG5034AEU">
    <property type="taxonomic scope" value="Bacteria"/>
</dbReference>
<evidence type="ECO:0000256" key="1">
    <source>
        <dbReference type="SAM" id="SignalP"/>
    </source>
</evidence>
<dbReference type="EMBL" id="AECS01000018">
    <property type="protein sequence ID" value="EFQ04456.1"/>
    <property type="molecule type" value="Genomic_DNA"/>
</dbReference>
<proteinExistence type="predicted"/>
<feature type="chain" id="PRO_5003166029" evidence="1">
    <location>
        <begin position="21"/>
        <end position="198"/>
    </location>
</feature>
<dbReference type="RefSeq" id="WP_006941560.1">
    <property type="nucleotide sequence ID" value="NZ_GL538191.1"/>
</dbReference>
<comment type="caution">
    <text evidence="2">The sequence shown here is derived from an EMBL/GenBank/DDBJ whole genome shotgun (WGS) entry which is preliminary data.</text>
</comment>
<feature type="signal peptide" evidence="1">
    <location>
        <begin position="1"/>
        <end position="20"/>
    </location>
</feature>
<reference evidence="2 3" key="1">
    <citation type="submission" date="2010-08" db="EMBL/GenBank/DDBJ databases">
        <authorList>
            <person name="Weinstock G."/>
            <person name="Sodergren E."/>
            <person name="Clifton S."/>
            <person name="Fulton L."/>
            <person name="Fulton B."/>
            <person name="Courtney L."/>
            <person name="Fronick C."/>
            <person name="Harrison M."/>
            <person name="Strong C."/>
            <person name="Farmer C."/>
            <person name="Delahaunty K."/>
            <person name="Markovic C."/>
            <person name="Hall O."/>
            <person name="Minx P."/>
            <person name="Tomlinson C."/>
            <person name="Mitreva M."/>
            <person name="Hou S."/>
            <person name="Chen J."/>
            <person name="Wollam A."/>
            <person name="Pepin K.H."/>
            <person name="Johnson M."/>
            <person name="Bhonagiri V."/>
            <person name="Zhang X."/>
            <person name="Suruliraj S."/>
            <person name="Warren W."/>
            <person name="Chinwalla A."/>
            <person name="Mardis E.R."/>
            <person name="Wilson R.K."/>
        </authorList>
    </citation>
    <scope>NUCLEOTIDE SEQUENCE [LARGE SCALE GENOMIC DNA]</scope>
    <source>
        <strain evidence="2 3">F0359</strain>
    </source>
</reference>
<evidence type="ECO:0000313" key="3">
    <source>
        <dbReference type="Proteomes" id="UP000003195"/>
    </source>
</evidence>
<keyword evidence="1" id="KW-0732">Signal</keyword>
<accession>E2ZB36</accession>
<sequence length="198" mass="22509">MLKKLITAALALSVSATAYAAVDPLSQPAPSSRDLTAVQEMTAIVVPNTEVYKALQQFTTLQAQRGGQLVKEVGVGVKSEQGWYNDQVLHYMYVRVNLYRDSHGWKEAAYGKQAVYKLYHDYETFFATHSYVTPENKATFEQDFLNILADNTRQVENNELRFYLNETVLFSLQAGMDADRQLISPYEEGRIVNLRQQL</sequence>
<organism evidence="2 3">
    <name type="scientific">Megasphaera micronuciformis F0359</name>
    <dbReference type="NCBI Taxonomy" id="706434"/>
    <lineage>
        <taxon>Bacteria</taxon>
        <taxon>Bacillati</taxon>
        <taxon>Bacillota</taxon>
        <taxon>Negativicutes</taxon>
        <taxon>Veillonellales</taxon>
        <taxon>Veillonellaceae</taxon>
        <taxon>Megasphaera</taxon>
    </lineage>
</organism>
<dbReference type="OrthoDB" id="1630781at2"/>
<gene>
    <name evidence="2" type="ORF">HMPREF9429_00662</name>
</gene>
<keyword evidence="3" id="KW-1185">Reference proteome</keyword>
<dbReference type="HOGENOM" id="CLU_1288436_0_0_9"/>
<protein>
    <submittedName>
        <fullName evidence="2">Uncharacterized protein</fullName>
    </submittedName>
</protein>
<dbReference type="AlphaFoldDB" id="E2ZB36"/>
<name>E2ZB36_9FIRM</name>
<dbReference type="Proteomes" id="UP000003195">
    <property type="component" value="Unassembled WGS sequence"/>
</dbReference>
<evidence type="ECO:0000313" key="2">
    <source>
        <dbReference type="EMBL" id="EFQ04456.1"/>
    </source>
</evidence>